<dbReference type="InterPro" id="IPR039697">
    <property type="entry name" value="Alcohol_dehydrogenase_Fe"/>
</dbReference>
<sequence>MNTFELKTKVIFGQEALQYLQSLGQKKIFIVTDPFMVKSGMIDSITKYLAEGSFKVFSDIVPDPPMELVVKGVGEVTAFKPDAVVALGGGSSIDAAKAIMHFSREIGKLEKMQFIAIPTTSGTGSEVTSFAVITDTEKGVKYPLVSDALIPDIAILEPILVKSVPPAIVADTGMDVLTHALEAYVSTKATDFSDAFAEKAISLVFQYLLRSYENSEDIEAKERMHNASCIAGISFNLASLGLNHAIAHNIGGKLHVPHGRTNAILLPHVIEYNSNITGFTPKDYSEAAIKYAKIAKLIGVSGSTVRLSVKNLISEITKMMQRMKMPTKLQECDISTEVILKEKKAIAEGALKDACIITNPRVASISDISEIIHKIS</sequence>
<dbReference type="Gene3D" id="3.40.50.1970">
    <property type="match status" value="1"/>
</dbReference>
<dbReference type="GO" id="GO:0004022">
    <property type="term" value="F:alcohol dehydrogenase (NAD+) activity"/>
    <property type="evidence" value="ECO:0007669"/>
    <property type="project" value="TreeGrafter"/>
</dbReference>
<dbReference type="InterPro" id="IPR018211">
    <property type="entry name" value="ADH_Fe_CS"/>
</dbReference>
<evidence type="ECO:0000259" key="2">
    <source>
        <dbReference type="Pfam" id="PF00465"/>
    </source>
</evidence>
<dbReference type="EMBL" id="DPVV01000463">
    <property type="protein sequence ID" value="HCL03491.1"/>
    <property type="molecule type" value="Genomic_DNA"/>
</dbReference>
<organism evidence="4 5">
    <name type="scientific">Lachnoclostridium phytofermentans</name>
    <dbReference type="NCBI Taxonomy" id="66219"/>
    <lineage>
        <taxon>Bacteria</taxon>
        <taxon>Bacillati</taxon>
        <taxon>Bacillota</taxon>
        <taxon>Clostridia</taxon>
        <taxon>Lachnospirales</taxon>
        <taxon>Lachnospiraceae</taxon>
    </lineage>
</organism>
<evidence type="ECO:0000313" key="5">
    <source>
        <dbReference type="Proteomes" id="UP000262969"/>
    </source>
</evidence>
<dbReference type="Pfam" id="PF25137">
    <property type="entry name" value="ADH_Fe_C"/>
    <property type="match status" value="1"/>
</dbReference>
<comment type="caution">
    <text evidence="4">The sequence shown here is derived from an EMBL/GenBank/DDBJ whole genome shotgun (WGS) entry which is preliminary data.</text>
</comment>
<dbReference type="GO" id="GO:0046872">
    <property type="term" value="F:metal ion binding"/>
    <property type="evidence" value="ECO:0007669"/>
    <property type="project" value="InterPro"/>
</dbReference>
<accession>A0A3D2X8P8</accession>
<dbReference type="InterPro" id="IPR001670">
    <property type="entry name" value="ADH_Fe/GldA"/>
</dbReference>
<evidence type="ECO:0000259" key="3">
    <source>
        <dbReference type="Pfam" id="PF25137"/>
    </source>
</evidence>
<dbReference type="Proteomes" id="UP000262969">
    <property type="component" value="Unassembled WGS sequence"/>
</dbReference>
<feature type="domain" description="Fe-containing alcohol dehydrogenase-like C-terminal" evidence="3">
    <location>
        <begin position="170"/>
        <end position="374"/>
    </location>
</feature>
<dbReference type="PANTHER" id="PTHR11496:SF83">
    <property type="entry name" value="HYDROXYACID-OXOACID TRANSHYDROGENASE, MITOCHONDRIAL"/>
    <property type="match status" value="1"/>
</dbReference>
<protein>
    <submittedName>
        <fullName evidence="4">Alcohol dehydrogenase</fullName>
    </submittedName>
</protein>
<dbReference type="Gene3D" id="1.20.1090.10">
    <property type="entry name" value="Dehydroquinate synthase-like - alpha domain"/>
    <property type="match status" value="1"/>
</dbReference>
<dbReference type="AlphaFoldDB" id="A0A3D2X8P8"/>
<reference evidence="4 5" key="1">
    <citation type="journal article" date="2018" name="Nat. Biotechnol.">
        <title>A standardized bacterial taxonomy based on genome phylogeny substantially revises the tree of life.</title>
        <authorList>
            <person name="Parks D.H."/>
            <person name="Chuvochina M."/>
            <person name="Waite D.W."/>
            <person name="Rinke C."/>
            <person name="Skarshewski A."/>
            <person name="Chaumeil P.A."/>
            <person name="Hugenholtz P."/>
        </authorList>
    </citation>
    <scope>NUCLEOTIDE SEQUENCE [LARGE SCALE GENOMIC DNA]</scope>
    <source>
        <strain evidence="4">UBA11728</strain>
    </source>
</reference>
<dbReference type="SUPFAM" id="SSF56796">
    <property type="entry name" value="Dehydroquinate synthase-like"/>
    <property type="match status" value="1"/>
</dbReference>
<dbReference type="Pfam" id="PF00465">
    <property type="entry name" value="Fe-ADH"/>
    <property type="match status" value="1"/>
</dbReference>
<proteinExistence type="predicted"/>
<dbReference type="FunFam" id="1.20.1090.10:FF:000001">
    <property type="entry name" value="Aldehyde-alcohol dehydrogenase"/>
    <property type="match status" value="1"/>
</dbReference>
<dbReference type="CDD" id="cd08180">
    <property type="entry name" value="PDD"/>
    <property type="match status" value="1"/>
</dbReference>
<feature type="domain" description="Alcohol dehydrogenase iron-type/glycerol dehydrogenase GldA" evidence="2">
    <location>
        <begin position="8"/>
        <end position="158"/>
    </location>
</feature>
<gene>
    <name evidence="4" type="ORF">DHW61_13960</name>
</gene>
<keyword evidence="1" id="KW-0560">Oxidoreductase</keyword>
<evidence type="ECO:0000313" key="4">
    <source>
        <dbReference type="EMBL" id="HCL03491.1"/>
    </source>
</evidence>
<dbReference type="InterPro" id="IPR056798">
    <property type="entry name" value="ADH_Fe_C"/>
</dbReference>
<name>A0A3D2X8P8_9FIRM</name>
<dbReference type="PROSITE" id="PS00913">
    <property type="entry name" value="ADH_IRON_1"/>
    <property type="match status" value="1"/>
</dbReference>
<dbReference type="PANTHER" id="PTHR11496">
    <property type="entry name" value="ALCOHOL DEHYDROGENASE"/>
    <property type="match status" value="1"/>
</dbReference>
<dbReference type="FunFam" id="3.40.50.1970:FF:000003">
    <property type="entry name" value="Alcohol dehydrogenase, iron-containing"/>
    <property type="match status" value="1"/>
</dbReference>
<evidence type="ECO:0000256" key="1">
    <source>
        <dbReference type="ARBA" id="ARBA00023002"/>
    </source>
</evidence>